<dbReference type="EC" id="2.7.7.65" evidence="1"/>
<evidence type="ECO:0000313" key="5">
    <source>
        <dbReference type="Proteomes" id="UP001596501"/>
    </source>
</evidence>
<comment type="caution">
    <text evidence="4">The sequence shown here is derived from an EMBL/GenBank/DDBJ whole genome shotgun (WGS) entry which is preliminary data.</text>
</comment>
<evidence type="ECO:0000256" key="1">
    <source>
        <dbReference type="ARBA" id="ARBA00012528"/>
    </source>
</evidence>
<sequence length="352" mass="39778">MSSNVIKLPPLLERLGSMTAIRDTELLEQSLLKTLGAVLGVNDVSLYKTDEYQRCVGMLNQHRSVVLDREGVERVTERIETVYQNVEVPAPELALMENVRLTHKPSTWQIDGSTLVVLPLMNARRLCGHIAFRKANGLSDTEHAIVHGVLEVYANYYSLLDDSQRDQLTGLYNRHALDTGIERMWPLLAQHGKSQAPSRRRTAEYDYWLAMLDIDHFKVVNDTHGHVVGDEILLLVSRMVADCFRKSDLVYRYGGEEFLAITSAASEADVLDVMERVRLRIEGHRFPQVGKVTISIGVARIDAQYSAHEIIARADRTLYQAKRDGRNRAYCYDLLQSEGALPSLHFGSAELF</sequence>
<organism evidence="4 5">
    <name type="scientific">Hydrogenophaga atypica</name>
    <dbReference type="NCBI Taxonomy" id="249409"/>
    <lineage>
        <taxon>Bacteria</taxon>
        <taxon>Pseudomonadati</taxon>
        <taxon>Pseudomonadota</taxon>
        <taxon>Betaproteobacteria</taxon>
        <taxon>Burkholderiales</taxon>
        <taxon>Comamonadaceae</taxon>
        <taxon>Hydrogenophaga</taxon>
    </lineage>
</organism>
<dbReference type="Pfam" id="PF00990">
    <property type="entry name" value="GGDEF"/>
    <property type="match status" value="1"/>
</dbReference>
<dbReference type="PANTHER" id="PTHR45138">
    <property type="entry name" value="REGULATORY COMPONENTS OF SENSORY TRANSDUCTION SYSTEM"/>
    <property type="match status" value="1"/>
</dbReference>
<dbReference type="PROSITE" id="PS50887">
    <property type="entry name" value="GGDEF"/>
    <property type="match status" value="1"/>
</dbReference>
<dbReference type="NCBIfam" id="TIGR00254">
    <property type="entry name" value="GGDEF"/>
    <property type="match status" value="1"/>
</dbReference>
<dbReference type="EMBL" id="JBHTCA010000003">
    <property type="protein sequence ID" value="MFC7408376.1"/>
    <property type="molecule type" value="Genomic_DNA"/>
</dbReference>
<keyword evidence="4" id="KW-0808">Transferase</keyword>
<dbReference type="InterPro" id="IPR029787">
    <property type="entry name" value="Nucleotide_cyclase"/>
</dbReference>
<protein>
    <recommendedName>
        <fullName evidence="1">diguanylate cyclase</fullName>
        <ecNumber evidence="1">2.7.7.65</ecNumber>
    </recommendedName>
</protein>
<dbReference type="InterPro" id="IPR000160">
    <property type="entry name" value="GGDEF_dom"/>
</dbReference>
<dbReference type="Proteomes" id="UP001596501">
    <property type="component" value="Unassembled WGS sequence"/>
</dbReference>
<feature type="domain" description="GGDEF" evidence="3">
    <location>
        <begin position="205"/>
        <end position="334"/>
    </location>
</feature>
<dbReference type="Gene3D" id="3.30.70.270">
    <property type="match status" value="1"/>
</dbReference>
<comment type="catalytic activity">
    <reaction evidence="2">
        <text>2 GTP = 3',3'-c-di-GMP + 2 diphosphate</text>
        <dbReference type="Rhea" id="RHEA:24898"/>
        <dbReference type="ChEBI" id="CHEBI:33019"/>
        <dbReference type="ChEBI" id="CHEBI:37565"/>
        <dbReference type="ChEBI" id="CHEBI:58805"/>
        <dbReference type="EC" id="2.7.7.65"/>
    </reaction>
</comment>
<evidence type="ECO:0000256" key="2">
    <source>
        <dbReference type="ARBA" id="ARBA00034247"/>
    </source>
</evidence>
<dbReference type="CDD" id="cd01949">
    <property type="entry name" value="GGDEF"/>
    <property type="match status" value="1"/>
</dbReference>
<evidence type="ECO:0000313" key="4">
    <source>
        <dbReference type="EMBL" id="MFC7408376.1"/>
    </source>
</evidence>
<dbReference type="SUPFAM" id="SSF55073">
    <property type="entry name" value="Nucleotide cyclase"/>
    <property type="match status" value="1"/>
</dbReference>
<reference evidence="5" key="1">
    <citation type="journal article" date="2019" name="Int. J. Syst. Evol. Microbiol.">
        <title>The Global Catalogue of Microorganisms (GCM) 10K type strain sequencing project: providing services to taxonomists for standard genome sequencing and annotation.</title>
        <authorList>
            <consortium name="The Broad Institute Genomics Platform"/>
            <consortium name="The Broad Institute Genome Sequencing Center for Infectious Disease"/>
            <person name="Wu L."/>
            <person name="Ma J."/>
        </authorList>
    </citation>
    <scope>NUCLEOTIDE SEQUENCE [LARGE SCALE GENOMIC DNA]</scope>
    <source>
        <strain evidence="5">CGMCC 1.12371</strain>
    </source>
</reference>
<name>A0ABW2QH52_9BURK</name>
<proteinExistence type="predicted"/>
<dbReference type="SMART" id="SM00267">
    <property type="entry name" value="GGDEF"/>
    <property type="match status" value="1"/>
</dbReference>
<dbReference type="InterPro" id="IPR043128">
    <property type="entry name" value="Rev_trsase/Diguanyl_cyclase"/>
</dbReference>
<keyword evidence="5" id="KW-1185">Reference proteome</keyword>
<gene>
    <name evidence="4" type="ORF">ACFQPB_05850</name>
</gene>
<evidence type="ECO:0000259" key="3">
    <source>
        <dbReference type="PROSITE" id="PS50887"/>
    </source>
</evidence>
<dbReference type="InterPro" id="IPR050469">
    <property type="entry name" value="Diguanylate_Cyclase"/>
</dbReference>
<dbReference type="PANTHER" id="PTHR45138:SF9">
    <property type="entry name" value="DIGUANYLATE CYCLASE DGCM-RELATED"/>
    <property type="match status" value="1"/>
</dbReference>
<accession>A0ABW2QH52</accession>
<dbReference type="RefSeq" id="WP_382220540.1">
    <property type="nucleotide sequence ID" value="NZ_JBHTCA010000003.1"/>
</dbReference>
<keyword evidence="4" id="KW-0548">Nucleotidyltransferase</keyword>
<dbReference type="GO" id="GO:0052621">
    <property type="term" value="F:diguanylate cyclase activity"/>
    <property type="evidence" value="ECO:0007669"/>
    <property type="project" value="UniProtKB-EC"/>
</dbReference>